<evidence type="ECO:0000259" key="5">
    <source>
        <dbReference type="PROSITE" id="PS50977"/>
    </source>
</evidence>
<evidence type="ECO:0000256" key="4">
    <source>
        <dbReference type="PROSITE-ProRule" id="PRU00335"/>
    </source>
</evidence>
<evidence type="ECO:0000313" key="7">
    <source>
        <dbReference type="Proteomes" id="UP000253509"/>
    </source>
</evidence>
<dbReference type="PROSITE" id="PS50977">
    <property type="entry name" value="HTH_TETR_2"/>
    <property type="match status" value="1"/>
</dbReference>
<sequence>MSNPEFTRARKSPAARRAEIVDAAAAIAVESGLETVTLRSVASSVGVRPGLISHYFRAAEDLVATAFRVAVQGLRRFEPTASTCAVDQLRAIIADQCADTRLSALWLSARHLSRRSAAIAMALEEMEEADRQELIDLIERGKATGELSDVDPVGASVRILMALDARGAYANNALPFDHDAYAHFVSDVAEWALDLPPGTLRSPEPTRSAASLSDFQLWSQGQ</sequence>
<feature type="domain" description="HTH tetR-type" evidence="5">
    <location>
        <begin position="14"/>
        <end position="74"/>
    </location>
</feature>
<dbReference type="Pfam" id="PF00440">
    <property type="entry name" value="TetR_N"/>
    <property type="match status" value="1"/>
</dbReference>
<dbReference type="InterPro" id="IPR009057">
    <property type="entry name" value="Homeodomain-like_sf"/>
</dbReference>
<dbReference type="RefSeq" id="WP_113905147.1">
    <property type="nucleotide sequence ID" value="NZ_QNSB01000011.1"/>
</dbReference>
<keyword evidence="2 4" id="KW-0238">DNA-binding</keyword>
<dbReference type="SUPFAM" id="SSF48498">
    <property type="entry name" value="Tetracyclin repressor-like, C-terminal domain"/>
    <property type="match status" value="1"/>
</dbReference>
<dbReference type="InterPro" id="IPR036271">
    <property type="entry name" value="Tet_transcr_reg_TetR-rel_C_sf"/>
</dbReference>
<name>A0A366IEG7_9MICO</name>
<dbReference type="Gene3D" id="1.10.357.10">
    <property type="entry name" value="Tetracycline Repressor, domain 2"/>
    <property type="match status" value="1"/>
</dbReference>
<dbReference type="AlphaFoldDB" id="A0A366IEG7"/>
<dbReference type="InterPro" id="IPR050109">
    <property type="entry name" value="HTH-type_TetR-like_transc_reg"/>
</dbReference>
<keyword evidence="3" id="KW-0804">Transcription</keyword>
<organism evidence="6 7">
    <name type="scientific">Brevibacterium celere</name>
    <dbReference type="NCBI Taxonomy" id="225845"/>
    <lineage>
        <taxon>Bacteria</taxon>
        <taxon>Bacillati</taxon>
        <taxon>Actinomycetota</taxon>
        <taxon>Actinomycetes</taxon>
        <taxon>Micrococcales</taxon>
        <taxon>Brevibacteriaceae</taxon>
        <taxon>Brevibacterium</taxon>
    </lineage>
</organism>
<dbReference type="EMBL" id="QNSB01000011">
    <property type="protein sequence ID" value="RBP69682.1"/>
    <property type="molecule type" value="Genomic_DNA"/>
</dbReference>
<evidence type="ECO:0000256" key="3">
    <source>
        <dbReference type="ARBA" id="ARBA00023163"/>
    </source>
</evidence>
<dbReference type="SUPFAM" id="SSF46689">
    <property type="entry name" value="Homeodomain-like"/>
    <property type="match status" value="1"/>
</dbReference>
<dbReference type="InterPro" id="IPR001647">
    <property type="entry name" value="HTH_TetR"/>
</dbReference>
<gene>
    <name evidence="6" type="ORF">DFO65_11142</name>
</gene>
<evidence type="ECO:0000313" key="6">
    <source>
        <dbReference type="EMBL" id="RBP69682.1"/>
    </source>
</evidence>
<feature type="DNA-binding region" description="H-T-H motif" evidence="4">
    <location>
        <begin position="37"/>
        <end position="56"/>
    </location>
</feature>
<reference evidence="6 7" key="1">
    <citation type="submission" date="2018-06" db="EMBL/GenBank/DDBJ databases">
        <title>Freshwater and sediment microbial communities from various areas in North America, analyzing microbe dynamics in response to fracking.</title>
        <authorList>
            <person name="Lamendella R."/>
        </authorList>
    </citation>
    <scope>NUCLEOTIDE SEQUENCE [LARGE SCALE GENOMIC DNA]</scope>
    <source>
        <strain evidence="6 7">3b_TX</strain>
    </source>
</reference>
<dbReference type="GO" id="GO:0000976">
    <property type="term" value="F:transcription cis-regulatory region binding"/>
    <property type="evidence" value="ECO:0007669"/>
    <property type="project" value="TreeGrafter"/>
</dbReference>
<dbReference type="Proteomes" id="UP000253509">
    <property type="component" value="Unassembled WGS sequence"/>
</dbReference>
<evidence type="ECO:0000256" key="1">
    <source>
        <dbReference type="ARBA" id="ARBA00023015"/>
    </source>
</evidence>
<keyword evidence="1" id="KW-0805">Transcription regulation</keyword>
<dbReference type="GO" id="GO:0003700">
    <property type="term" value="F:DNA-binding transcription factor activity"/>
    <property type="evidence" value="ECO:0007669"/>
    <property type="project" value="TreeGrafter"/>
</dbReference>
<keyword evidence="7" id="KW-1185">Reference proteome</keyword>
<protein>
    <submittedName>
        <fullName evidence="6">TetR family transcriptional regulator</fullName>
    </submittedName>
</protein>
<accession>A0A366IEG7</accession>
<proteinExistence type="predicted"/>
<evidence type="ECO:0000256" key="2">
    <source>
        <dbReference type="ARBA" id="ARBA00023125"/>
    </source>
</evidence>
<dbReference type="PANTHER" id="PTHR30055:SF234">
    <property type="entry name" value="HTH-TYPE TRANSCRIPTIONAL REGULATOR BETI"/>
    <property type="match status" value="1"/>
</dbReference>
<comment type="caution">
    <text evidence="6">The sequence shown here is derived from an EMBL/GenBank/DDBJ whole genome shotgun (WGS) entry which is preliminary data.</text>
</comment>
<dbReference type="PANTHER" id="PTHR30055">
    <property type="entry name" value="HTH-TYPE TRANSCRIPTIONAL REGULATOR RUTR"/>
    <property type="match status" value="1"/>
</dbReference>